<sequence>MGNTTSAVAQRCLLDAVGNDASLVAFPTALLYESVDVNPYNLDYPVTPAAVTFPESADQVAAIVKCAVDADAKVQAKSGGHSYANYDKQYSSGDATGLGGEDGAIVVDMRHFQQFSYDPTTQYATIGAGTLLGDIDTKLHDAGNRAMTHGTSPQVGIGGHATIGGLGPTARQYGMALDHIESAQVVLANSSIVTASTTEYPDIFYAIRGAGASFGVVTEFTVRTEAEPGTAVQYQFTFNLGDTSSRANTFKAWQNFISDPTLPREFSCQLVLAENLLLIEGEFFGSLADFEALQLESKFPANQGYNVTVFNDWLALVAAWGVQLGEDLTGGIPAHFYSKSLPFTNTTLIPDNVVDDFFEYIDTADKDTLLWFIIFDLEGGAISDVPVHATSYGHRDALFWLQSYAINLLGPVSATTNTFLNQVNNVFLDGMPNATFGAYPGYVDRELANGPEQYWGPNLETLIAIKSTIDPQDIFHNPQSVPLQ</sequence>
<dbReference type="RefSeq" id="XP_040732647.1">
    <property type="nucleotide sequence ID" value="XM_040876477.1"/>
</dbReference>
<evidence type="ECO:0000313" key="6">
    <source>
        <dbReference type="EMBL" id="RAO68131.1"/>
    </source>
</evidence>
<accession>A0A364KXB8</accession>
<gene>
    <name evidence="6" type="ORF">BHQ10_004143</name>
</gene>
<dbReference type="InterPro" id="IPR016166">
    <property type="entry name" value="FAD-bd_PCMH"/>
</dbReference>
<dbReference type="PANTHER" id="PTHR42973">
    <property type="entry name" value="BINDING OXIDOREDUCTASE, PUTATIVE (AFU_ORTHOLOGUE AFUA_1G17690)-RELATED"/>
    <property type="match status" value="1"/>
</dbReference>
<dbReference type="Proteomes" id="UP000249363">
    <property type="component" value="Unassembled WGS sequence"/>
</dbReference>
<dbReference type="SUPFAM" id="SSF56176">
    <property type="entry name" value="FAD-binding/transporter-associated domain-like"/>
    <property type="match status" value="1"/>
</dbReference>
<keyword evidence="7" id="KW-1185">Reference proteome</keyword>
<dbReference type="GeneID" id="63793359"/>
<protein>
    <recommendedName>
        <fullName evidence="5">FAD-binding PCMH-type domain-containing protein</fullName>
    </recommendedName>
</protein>
<dbReference type="PANTHER" id="PTHR42973:SF17">
    <property type="entry name" value="OXIDASE, PUTATIVE (AFU_ORTHOLOGUE AFUA_6G14340)-RELATED"/>
    <property type="match status" value="1"/>
</dbReference>
<dbReference type="InterPro" id="IPR036318">
    <property type="entry name" value="FAD-bd_PCMH-like_sf"/>
</dbReference>
<dbReference type="GO" id="GO:0016491">
    <property type="term" value="F:oxidoreductase activity"/>
    <property type="evidence" value="ECO:0007669"/>
    <property type="project" value="UniProtKB-KW"/>
</dbReference>
<evidence type="ECO:0000256" key="2">
    <source>
        <dbReference type="ARBA" id="ARBA00022630"/>
    </source>
</evidence>
<dbReference type="InterPro" id="IPR012951">
    <property type="entry name" value="BBE"/>
</dbReference>
<dbReference type="InterPro" id="IPR006094">
    <property type="entry name" value="Oxid_FAD_bind_N"/>
</dbReference>
<evidence type="ECO:0000256" key="3">
    <source>
        <dbReference type="ARBA" id="ARBA00022827"/>
    </source>
</evidence>
<keyword evidence="4" id="KW-0560">Oxidoreductase</keyword>
<evidence type="ECO:0000313" key="7">
    <source>
        <dbReference type="Proteomes" id="UP000249363"/>
    </source>
</evidence>
<proteinExistence type="inferred from homology"/>
<dbReference type="Gene3D" id="3.30.465.10">
    <property type="match status" value="1"/>
</dbReference>
<keyword evidence="3" id="KW-0274">FAD</keyword>
<dbReference type="Pfam" id="PF08031">
    <property type="entry name" value="BBE"/>
    <property type="match status" value="1"/>
</dbReference>
<dbReference type="Gene3D" id="3.40.462.20">
    <property type="match status" value="1"/>
</dbReference>
<evidence type="ECO:0000259" key="5">
    <source>
        <dbReference type="PROSITE" id="PS51387"/>
    </source>
</evidence>
<dbReference type="OrthoDB" id="407275at2759"/>
<dbReference type="InterPro" id="IPR050416">
    <property type="entry name" value="FAD-linked_Oxidoreductase"/>
</dbReference>
<evidence type="ECO:0000256" key="1">
    <source>
        <dbReference type="ARBA" id="ARBA00005466"/>
    </source>
</evidence>
<feature type="domain" description="FAD-binding PCMH-type" evidence="5">
    <location>
        <begin position="44"/>
        <end position="227"/>
    </location>
</feature>
<organism evidence="6 7">
    <name type="scientific">Talaromyces amestolkiae</name>
    <dbReference type="NCBI Taxonomy" id="1196081"/>
    <lineage>
        <taxon>Eukaryota</taxon>
        <taxon>Fungi</taxon>
        <taxon>Dikarya</taxon>
        <taxon>Ascomycota</taxon>
        <taxon>Pezizomycotina</taxon>
        <taxon>Eurotiomycetes</taxon>
        <taxon>Eurotiomycetidae</taxon>
        <taxon>Eurotiales</taxon>
        <taxon>Trichocomaceae</taxon>
        <taxon>Talaromyces</taxon>
        <taxon>Talaromyces sect. Talaromyces</taxon>
    </lineage>
</organism>
<evidence type="ECO:0000256" key="4">
    <source>
        <dbReference type="ARBA" id="ARBA00023002"/>
    </source>
</evidence>
<comment type="caution">
    <text evidence="6">The sequence shown here is derived from an EMBL/GenBank/DDBJ whole genome shotgun (WGS) entry which is preliminary data.</text>
</comment>
<dbReference type="AlphaFoldDB" id="A0A364KXB8"/>
<dbReference type="InterPro" id="IPR016169">
    <property type="entry name" value="FAD-bd_PCMH_sub2"/>
</dbReference>
<dbReference type="STRING" id="1196081.A0A364KXB8"/>
<keyword evidence="2" id="KW-0285">Flavoprotein</keyword>
<dbReference type="Pfam" id="PF01565">
    <property type="entry name" value="FAD_binding_4"/>
    <property type="match status" value="1"/>
</dbReference>
<comment type="similarity">
    <text evidence="1">Belongs to the oxygen-dependent FAD-linked oxidoreductase family.</text>
</comment>
<dbReference type="EMBL" id="MIKG01000007">
    <property type="protein sequence ID" value="RAO68131.1"/>
    <property type="molecule type" value="Genomic_DNA"/>
</dbReference>
<dbReference type="GO" id="GO:0071949">
    <property type="term" value="F:FAD binding"/>
    <property type="evidence" value="ECO:0007669"/>
    <property type="project" value="InterPro"/>
</dbReference>
<dbReference type="PROSITE" id="PS51387">
    <property type="entry name" value="FAD_PCMH"/>
    <property type="match status" value="1"/>
</dbReference>
<reference evidence="6 7" key="1">
    <citation type="journal article" date="2017" name="Biotechnol. Biofuels">
        <title>Differential beta-glucosidase expression as a function of carbon source availability in Talaromyces amestolkiae: a genomic and proteomic approach.</title>
        <authorList>
            <person name="de Eugenio L.I."/>
            <person name="Mendez-Liter J.A."/>
            <person name="Nieto-Dominguez M."/>
            <person name="Alonso L."/>
            <person name="Gil-Munoz J."/>
            <person name="Barriuso J."/>
            <person name="Prieto A."/>
            <person name="Martinez M.J."/>
        </authorList>
    </citation>
    <scope>NUCLEOTIDE SEQUENCE [LARGE SCALE GENOMIC DNA]</scope>
    <source>
        <strain evidence="6 7">CIB</strain>
    </source>
</reference>
<name>A0A364KXB8_TALAM</name>